<proteinExistence type="predicted"/>
<reference evidence="3 4" key="1">
    <citation type="journal article" date="2017" name="Mol. Biol. Evol.">
        <title>The 4-celled Tetrabaena socialis nuclear genome reveals the essential components for genetic control of cell number at the origin of multicellularity in the volvocine lineage.</title>
        <authorList>
            <person name="Featherston J."/>
            <person name="Arakaki Y."/>
            <person name="Hanschen E.R."/>
            <person name="Ferris P.J."/>
            <person name="Michod R.E."/>
            <person name="Olson B.J.S.C."/>
            <person name="Nozaki H."/>
            <person name="Durand P.M."/>
        </authorList>
    </citation>
    <scope>NUCLEOTIDE SEQUENCE [LARGE SCALE GENOMIC DNA]</scope>
    <source>
        <strain evidence="3 4">NIES-571</strain>
    </source>
</reference>
<dbReference type="OrthoDB" id="5061070at2759"/>
<organism evidence="3 4">
    <name type="scientific">Tetrabaena socialis</name>
    <dbReference type="NCBI Taxonomy" id="47790"/>
    <lineage>
        <taxon>Eukaryota</taxon>
        <taxon>Viridiplantae</taxon>
        <taxon>Chlorophyta</taxon>
        <taxon>core chlorophytes</taxon>
        <taxon>Chlorophyceae</taxon>
        <taxon>CS clade</taxon>
        <taxon>Chlamydomonadales</taxon>
        <taxon>Tetrabaenaceae</taxon>
        <taxon>Tetrabaena</taxon>
    </lineage>
</organism>
<feature type="domain" description="Dynamin N-terminal" evidence="2">
    <location>
        <begin position="42"/>
        <end position="67"/>
    </location>
</feature>
<evidence type="ECO:0000256" key="1">
    <source>
        <dbReference type="SAM" id="MobiDB-lite"/>
    </source>
</evidence>
<dbReference type="AlphaFoldDB" id="A0A2J8A2V0"/>
<name>A0A2J8A2V0_9CHLO</name>
<evidence type="ECO:0000313" key="3">
    <source>
        <dbReference type="EMBL" id="PNH06852.1"/>
    </source>
</evidence>
<dbReference type="EMBL" id="PGGS01000212">
    <property type="protein sequence ID" value="PNH06852.1"/>
    <property type="molecule type" value="Genomic_DNA"/>
</dbReference>
<protein>
    <submittedName>
        <fullName evidence="3">Dynamin-related protein 3B</fullName>
    </submittedName>
</protein>
<keyword evidence="4" id="KW-1185">Reference proteome</keyword>
<gene>
    <name evidence="3" type="ORF">TSOC_006738</name>
</gene>
<comment type="caution">
    <text evidence="3">The sequence shown here is derived from an EMBL/GenBank/DDBJ whole genome shotgun (WGS) entry which is preliminary data.</text>
</comment>
<accession>A0A2J8A2V0</accession>
<sequence length="91" mass="9634">MAGADAASSEDTLGNSLIPIVNKLQDIFAQVTVDLKLDLPQVAVVGSQSSGKSSVLEALLLRPLPYGLERISETRFEGDPDAPPQDDVRGE</sequence>
<dbReference type="InterPro" id="IPR045063">
    <property type="entry name" value="Dynamin_N"/>
</dbReference>
<evidence type="ECO:0000259" key="2">
    <source>
        <dbReference type="Pfam" id="PF00350"/>
    </source>
</evidence>
<dbReference type="Pfam" id="PF00350">
    <property type="entry name" value="Dynamin_N"/>
    <property type="match status" value="1"/>
</dbReference>
<dbReference type="SUPFAM" id="SSF52540">
    <property type="entry name" value="P-loop containing nucleoside triphosphate hydrolases"/>
    <property type="match status" value="1"/>
</dbReference>
<dbReference type="Gene3D" id="3.40.50.300">
    <property type="entry name" value="P-loop containing nucleotide triphosphate hydrolases"/>
    <property type="match status" value="1"/>
</dbReference>
<dbReference type="InterPro" id="IPR027417">
    <property type="entry name" value="P-loop_NTPase"/>
</dbReference>
<dbReference type="Proteomes" id="UP000236333">
    <property type="component" value="Unassembled WGS sequence"/>
</dbReference>
<feature type="region of interest" description="Disordered" evidence="1">
    <location>
        <begin position="71"/>
        <end position="91"/>
    </location>
</feature>
<evidence type="ECO:0000313" key="4">
    <source>
        <dbReference type="Proteomes" id="UP000236333"/>
    </source>
</evidence>